<dbReference type="OrthoDB" id="10622595at2759"/>
<dbReference type="EMBL" id="JPQZ01000026">
    <property type="protein sequence ID" value="KKO75284.1"/>
    <property type="molecule type" value="Genomic_DNA"/>
</dbReference>
<organism evidence="1 2">
    <name type="scientific">Vairimorpha ceranae</name>
    <dbReference type="NCBI Taxonomy" id="40302"/>
    <lineage>
        <taxon>Eukaryota</taxon>
        <taxon>Fungi</taxon>
        <taxon>Fungi incertae sedis</taxon>
        <taxon>Microsporidia</taxon>
        <taxon>Nosematidae</taxon>
        <taxon>Vairimorpha</taxon>
    </lineage>
</organism>
<dbReference type="AlphaFoldDB" id="A0A0F9ZCB8"/>
<reference evidence="1 2" key="1">
    <citation type="journal article" date="2015" name="Environ. Microbiol.">
        <title>Genome analyses suggest the presence of polyploidy and recent human-driven expansions in eight global populations of the honeybee pathogen Nosema ceranae.</title>
        <authorList>
            <person name="Pelin A."/>
            <person name="Selman M."/>
            <person name="Aris-Brosou S."/>
            <person name="Farinelli L."/>
            <person name="Corradi N."/>
        </authorList>
    </citation>
    <scope>NUCLEOTIDE SEQUENCE [LARGE SCALE GENOMIC DNA]</scope>
    <source>
        <strain evidence="1 2">PA08 1199</strain>
    </source>
</reference>
<dbReference type="RefSeq" id="XP_024331026.1">
    <property type="nucleotide sequence ID" value="XM_024474844.1"/>
</dbReference>
<dbReference type="VEuPathDB" id="MicrosporidiaDB:G9O61_00g019310"/>
<evidence type="ECO:0000313" key="2">
    <source>
        <dbReference type="Proteomes" id="UP000034350"/>
    </source>
</evidence>
<name>A0A0F9ZCB8_9MICR</name>
<comment type="caution">
    <text evidence="1">The sequence shown here is derived from an EMBL/GenBank/DDBJ whole genome shotgun (WGS) entry which is preliminary data.</text>
</comment>
<dbReference type="GeneID" id="36319772"/>
<proteinExistence type="predicted"/>
<gene>
    <name evidence="1" type="ORF">AAJ76_2600048629</name>
</gene>
<keyword evidence="2" id="KW-1185">Reference proteome</keyword>
<sequence>MDKILFKGLDLKQKPKKPRSYKILNFSGHIPSKLFDKEYQNIIYTFLKSKTNVLIENYLFFDRIVNTIETLKFCHYKNVLILSNSKYNTSYTVKRPYDSINFTDYFYVVMDDCFLECNVPFIILKTNITNVFNIPTIKFIYRHRFINGTKNKLKHLVLDQLVNDVNETLIYTKDKTLLASRYKNFKFVNEDSTIFKCKTFIFYDLFEDVNDILEKIEWCDALTIFTIYVTEEKEEVKAYISKIQKYVTIDKEILEFINKE</sequence>
<dbReference type="VEuPathDB" id="MicrosporidiaDB:NCER_100326"/>
<dbReference type="Proteomes" id="UP000034350">
    <property type="component" value="Unassembled WGS sequence"/>
</dbReference>
<dbReference type="VEuPathDB" id="MicrosporidiaDB:AAJ76_2600048629"/>
<evidence type="ECO:0000313" key="1">
    <source>
        <dbReference type="EMBL" id="KKO75284.1"/>
    </source>
</evidence>
<accession>A0A0F9ZCB8</accession>
<protein>
    <submittedName>
        <fullName evidence="1">Uncharacterized protein</fullName>
    </submittedName>
</protein>